<evidence type="ECO:0000256" key="4">
    <source>
        <dbReference type="ARBA" id="ARBA00022801"/>
    </source>
</evidence>
<proteinExistence type="inferred from homology"/>
<feature type="transmembrane region" description="Helical" evidence="9">
    <location>
        <begin position="81"/>
        <end position="99"/>
    </location>
</feature>
<protein>
    <recommendedName>
        <fullName evidence="12">Minor histocompatibility antigen H13</fullName>
    </recommendedName>
</protein>
<feature type="region of interest" description="Disordered" evidence="8">
    <location>
        <begin position="49"/>
        <end position="72"/>
    </location>
</feature>
<dbReference type="GO" id="GO:0006465">
    <property type="term" value="P:signal peptide processing"/>
    <property type="evidence" value="ECO:0007669"/>
    <property type="project" value="TreeGrafter"/>
</dbReference>
<feature type="transmembrane region" description="Helical" evidence="9">
    <location>
        <begin position="333"/>
        <end position="351"/>
    </location>
</feature>
<dbReference type="EMBL" id="JAAAJB010000555">
    <property type="protein sequence ID" value="KAG0253819.1"/>
    <property type="molecule type" value="Genomic_DNA"/>
</dbReference>
<evidence type="ECO:0000313" key="10">
    <source>
        <dbReference type="EMBL" id="KAG0253819.1"/>
    </source>
</evidence>
<reference evidence="10" key="1">
    <citation type="journal article" date="2020" name="Fungal Divers.">
        <title>Resolving the Mortierellaceae phylogeny through synthesis of multi-gene phylogenetics and phylogenomics.</title>
        <authorList>
            <person name="Vandepol N."/>
            <person name="Liber J."/>
            <person name="Desiro A."/>
            <person name="Na H."/>
            <person name="Kennedy M."/>
            <person name="Barry K."/>
            <person name="Grigoriev I.V."/>
            <person name="Miller A.N."/>
            <person name="O'Donnell K."/>
            <person name="Stajich J.E."/>
            <person name="Bonito G."/>
        </authorList>
    </citation>
    <scope>NUCLEOTIDE SEQUENCE</scope>
    <source>
        <strain evidence="10">BC1065</strain>
    </source>
</reference>
<feature type="compositionally biased region" description="Low complexity" evidence="8">
    <location>
        <begin position="416"/>
        <end position="432"/>
    </location>
</feature>
<sequence>MSGTTTKFQPSPEVVEQGLYVAYAALASMAVLPIYFGSLGSIKKWKNPNEKNKKKKEKRDSDDESSDEEDEVTETMSLEDAYMFPIFGSAVLFGLYLVFRYIDKSYVNYLITAYFSLLGVAAVTQVGVDIVSPLVKLTGIKVDRWHLNLTKKGKEFYSARFTIIHMAMTVVSVLLTGYYTLTKNWIASNIFGMSFALNAIQLLALDSFKTGMILLSGLFVYDIFWVFGTEVMVSVAKNFDAPVKVIFPRLFFGLPAGEAYQFAMLGLGDIVIPGVFVALCVRFDQHLAGTKNPNLGRSKRFAKPYFTACFIAYVIGLATTMYVMHTFKAAQPALLYLSPACILSVLFMGAARGELKQVFAYTSEDEADKKKKEEEAKKKKLEDEKNSGPKRTLPTTVLREEPVVLKKTAAQDQNESAASASGSDDASDQDPAQKQVRKRKGGKGNKKK</sequence>
<gene>
    <name evidence="10" type="ORF">DFQ27_007187</name>
</gene>
<accession>A0A9P6PTM0</accession>
<dbReference type="OrthoDB" id="29661at2759"/>
<evidence type="ECO:0000256" key="6">
    <source>
        <dbReference type="ARBA" id="ARBA00022989"/>
    </source>
</evidence>
<feature type="transmembrane region" description="Helical" evidence="9">
    <location>
        <begin position="304"/>
        <end position="327"/>
    </location>
</feature>
<keyword evidence="7 9" id="KW-0472">Membrane</keyword>
<name>A0A9P6PTM0_9FUNG</name>
<organism evidence="10 11">
    <name type="scientific">Actinomortierella ambigua</name>
    <dbReference type="NCBI Taxonomy" id="1343610"/>
    <lineage>
        <taxon>Eukaryota</taxon>
        <taxon>Fungi</taxon>
        <taxon>Fungi incertae sedis</taxon>
        <taxon>Mucoromycota</taxon>
        <taxon>Mortierellomycotina</taxon>
        <taxon>Mortierellomycetes</taxon>
        <taxon>Mortierellales</taxon>
        <taxon>Mortierellaceae</taxon>
        <taxon>Actinomortierella</taxon>
    </lineage>
</organism>
<feature type="transmembrane region" description="Helical" evidence="9">
    <location>
        <begin position="259"/>
        <end position="283"/>
    </location>
</feature>
<dbReference type="Pfam" id="PF04258">
    <property type="entry name" value="Peptidase_A22B"/>
    <property type="match status" value="1"/>
</dbReference>
<evidence type="ECO:0000256" key="5">
    <source>
        <dbReference type="ARBA" id="ARBA00022824"/>
    </source>
</evidence>
<comment type="similarity">
    <text evidence="2">Belongs to the peptidase A22B family.</text>
</comment>
<comment type="caution">
    <text evidence="10">The sequence shown here is derived from an EMBL/GenBank/DDBJ whole genome shotgun (WGS) entry which is preliminary data.</text>
</comment>
<evidence type="ECO:0000313" key="11">
    <source>
        <dbReference type="Proteomes" id="UP000807716"/>
    </source>
</evidence>
<dbReference type="Proteomes" id="UP000807716">
    <property type="component" value="Unassembled WGS sequence"/>
</dbReference>
<dbReference type="GO" id="GO:0042500">
    <property type="term" value="F:aspartic endopeptidase activity, intramembrane cleaving"/>
    <property type="evidence" value="ECO:0007669"/>
    <property type="project" value="InterPro"/>
</dbReference>
<keyword evidence="5" id="KW-0256">Endoplasmic reticulum</keyword>
<dbReference type="GO" id="GO:0033619">
    <property type="term" value="P:membrane protein proteolysis"/>
    <property type="evidence" value="ECO:0007669"/>
    <property type="project" value="TreeGrafter"/>
</dbReference>
<feature type="transmembrane region" description="Helical" evidence="9">
    <location>
        <begin position="20"/>
        <end position="42"/>
    </location>
</feature>
<evidence type="ECO:0000256" key="8">
    <source>
        <dbReference type="SAM" id="MobiDB-lite"/>
    </source>
</evidence>
<dbReference type="InterPro" id="IPR007369">
    <property type="entry name" value="Peptidase_A22B_SPP"/>
</dbReference>
<feature type="region of interest" description="Disordered" evidence="8">
    <location>
        <begin position="366"/>
        <end position="448"/>
    </location>
</feature>
<evidence type="ECO:0000256" key="2">
    <source>
        <dbReference type="ARBA" id="ARBA00006859"/>
    </source>
</evidence>
<feature type="compositionally biased region" description="Basic and acidic residues" evidence="8">
    <location>
        <begin position="367"/>
        <end position="387"/>
    </location>
</feature>
<evidence type="ECO:0000256" key="1">
    <source>
        <dbReference type="ARBA" id="ARBA00004477"/>
    </source>
</evidence>
<dbReference type="SMART" id="SM00730">
    <property type="entry name" value="PSN"/>
    <property type="match status" value="1"/>
</dbReference>
<evidence type="ECO:0000256" key="3">
    <source>
        <dbReference type="ARBA" id="ARBA00022692"/>
    </source>
</evidence>
<dbReference type="AlphaFoldDB" id="A0A9P6PTM0"/>
<dbReference type="GO" id="GO:0098553">
    <property type="term" value="C:lumenal side of endoplasmic reticulum membrane"/>
    <property type="evidence" value="ECO:0007669"/>
    <property type="project" value="TreeGrafter"/>
</dbReference>
<evidence type="ECO:0008006" key="12">
    <source>
        <dbReference type="Google" id="ProtNLM"/>
    </source>
</evidence>
<feature type="compositionally biased region" description="Acidic residues" evidence="8">
    <location>
        <begin position="62"/>
        <end position="72"/>
    </location>
</feature>
<evidence type="ECO:0000256" key="7">
    <source>
        <dbReference type="ARBA" id="ARBA00023136"/>
    </source>
</evidence>
<comment type="subcellular location">
    <subcellularLocation>
        <location evidence="1">Endoplasmic reticulum membrane</location>
        <topology evidence="1">Multi-pass membrane protein</topology>
    </subcellularLocation>
</comment>
<evidence type="ECO:0000256" key="9">
    <source>
        <dbReference type="SAM" id="Phobius"/>
    </source>
</evidence>
<feature type="transmembrane region" description="Helical" evidence="9">
    <location>
        <begin position="156"/>
        <end position="179"/>
    </location>
</feature>
<keyword evidence="6 9" id="KW-1133">Transmembrane helix</keyword>
<keyword evidence="4" id="KW-0378">Hydrolase</keyword>
<feature type="transmembrane region" description="Helical" evidence="9">
    <location>
        <begin position="111"/>
        <end position="135"/>
    </location>
</feature>
<dbReference type="PANTHER" id="PTHR12174">
    <property type="entry name" value="SIGNAL PEPTIDE PEPTIDASE"/>
    <property type="match status" value="1"/>
</dbReference>
<dbReference type="GO" id="GO:0098554">
    <property type="term" value="C:cytoplasmic side of endoplasmic reticulum membrane"/>
    <property type="evidence" value="ECO:0007669"/>
    <property type="project" value="TreeGrafter"/>
</dbReference>
<dbReference type="InterPro" id="IPR006639">
    <property type="entry name" value="Preselin/SPP"/>
</dbReference>
<keyword evidence="3 9" id="KW-0812">Transmembrane</keyword>
<feature type="compositionally biased region" description="Basic residues" evidence="8">
    <location>
        <begin position="435"/>
        <end position="448"/>
    </location>
</feature>
<feature type="transmembrane region" description="Helical" evidence="9">
    <location>
        <begin position="185"/>
        <end position="205"/>
    </location>
</feature>
<dbReference type="PANTHER" id="PTHR12174:SF23">
    <property type="entry name" value="MINOR HISTOCOMPATIBILITY ANTIGEN H13"/>
    <property type="match status" value="1"/>
</dbReference>
<keyword evidence="11" id="KW-1185">Reference proteome</keyword>